<keyword evidence="2" id="KW-1185">Reference proteome</keyword>
<proteinExistence type="predicted"/>
<accession>A0ABZ2V5F6</accession>
<dbReference type="RefSeq" id="WP_341367311.1">
    <property type="nucleotide sequence ID" value="NZ_CP150951.2"/>
</dbReference>
<gene>
    <name evidence="1" type="ORF">AABB29_00630</name>
</gene>
<dbReference type="Proteomes" id="UP001440612">
    <property type="component" value="Chromosome"/>
</dbReference>
<reference evidence="2" key="1">
    <citation type="submission" date="2024-04" db="EMBL/GenBank/DDBJ databases">
        <title>Phylogenomic analyses of a clade within the roseobacter group suggest taxonomic reassignments of species of the genera Aestuariivita, Citreicella, Loktanella, Nautella, Pelagibaca, Ruegeria, Thalassobius, Thiobacimonas and Tropicibacter, and the proposal o.</title>
        <authorList>
            <person name="Jeon C.O."/>
        </authorList>
    </citation>
    <scope>NUCLEOTIDE SEQUENCE [LARGE SCALE GENOMIC DNA]</scope>
    <source>
        <strain evidence="2">BS5-3</strain>
    </source>
</reference>
<evidence type="ECO:0000313" key="1">
    <source>
        <dbReference type="EMBL" id="WZC49200.1"/>
    </source>
</evidence>
<protein>
    <submittedName>
        <fullName evidence="1">Uncharacterized protein</fullName>
    </submittedName>
</protein>
<sequence length="122" mass="13025">MSGLKLTKTGLANGVWQGVLTGAGDQAPRLQVTCDGHPIDGITLQHDQEAGLWQVALPIPSQLINDGLQTILIRDEDGETLCSIALLAGDALADDLRSEIDLLRNELDLLKGAFRAHCRDSA</sequence>
<dbReference type="EMBL" id="CP150951">
    <property type="protein sequence ID" value="WZC49200.1"/>
    <property type="molecule type" value="Genomic_DNA"/>
</dbReference>
<name>A0ABZ2V5F6_9RHOB</name>
<organism evidence="1 2">
    <name type="scientific">Yoonia phaeophyticola</name>
    <dbReference type="NCBI Taxonomy" id="3137369"/>
    <lineage>
        <taxon>Bacteria</taxon>
        <taxon>Pseudomonadati</taxon>
        <taxon>Pseudomonadota</taxon>
        <taxon>Alphaproteobacteria</taxon>
        <taxon>Rhodobacterales</taxon>
        <taxon>Paracoccaceae</taxon>
        <taxon>Yoonia</taxon>
    </lineage>
</organism>
<evidence type="ECO:0000313" key="2">
    <source>
        <dbReference type="Proteomes" id="UP001440612"/>
    </source>
</evidence>